<proteinExistence type="inferred from homology"/>
<dbReference type="InterPro" id="IPR013766">
    <property type="entry name" value="Thioredoxin_domain"/>
</dbReference>
<feature type="domain" description="Thioredoxin" evidence="2">
    <location>
        <begin position="55"/>
        <end position="186"/>
    </location>
</feature>
<reference evidence="3 4" key="1">
    <citation type="journal article" date="2015" name="Genome Biol. Evol.">
        <title>Comparative Genomics of a Bacterivorous Green Alga Reveals Evolutionary Causalities and Consequences of Phago-Mixotrophic Mode of Nutrition.</title>
        <authorList>
            <person name="Burns J.A."/>
            <person name="Paasch A."/>
            <person name="Narechania A."/>
            <person name="Kim E."/>
        </authorList>
    </citation>
    <scope>NUCLEOTIDE SEQUENCE [LARGE SCALE GENOMIC DNA]</scope>
    <source>
        <strain evidence="3 4">PLY_AMNH</strain>
    </source>
</reference>
<organism evidence="3 4">
    <name type="scientific">Cymbomonas tetramitiformis</name>
    <dbReference type="NCBI Taxonomy" id="36881"/>
    <lineage>
        <taxon>Eukaryota</taxon>
        <taxon>Viridiplantae</taxon>
        <taxon>Chlorophyta</taxon>
        <taxon>Pyramimonadophyceae</taxon>
        <taxon>Pyramimonadales</taxon>
        <taxon>Pyramimonadaceae</taxon>
        <taxon>Cymbomonas</taxon>
    </lineage>
</organism>
<dbReference type="Proteomes" id="UP001190700">
    <property type="component" value="Unassembled WGS sequence"/>
</dbReference>
<dbReference type="Gene3D" id="3.40.30.10">
    <property type="entry name" value="Glutaredoxin"/>
    <property type="match status" value="1"/>
</dbReference>
<keyword evidence="4" id="KW-1185">Reference proteome</keyword>
<gene>
    <name evidence="3" type="ORF">CYMTET_31226</name>
</gene>
<dbReference type="CDD" id="cd02947">
    <property type="entry name" value="TRX_family"/>
    <property type="match status" value="1"/>
</dbReference>
<dbReference type="PROSITE" id="PS51352">
    <property type="entry name" value="THIOREDOXIN_2"/>
    <property type="match status" value="1"/>
</dbReference>
<dbReference type="SUPFAM" id="SSF52833">
    <property type="entry name" value="Thioredoxin-like"/>
    <property type="match status" value="1"/>
</dbReference>
<comment type="caution">
    <text evidence="3">The sequence shown here is derived from an EMBL/GenBank/DDBJ whole genome shotgun (WGS) entry which is preliminary data.</text>
</comment>
<name>A0AAE0KTE8_9CHLO</name>
<accession>A0AAE0KTE8</accession>
<evidence type="ECO:0000259" key="2">
    <source>
        <dbReference type="PROSITE" id="PS51352"/>
    </source>
</evidence>
<dbReference type="PANTHER" id="PTHR43601">
    <property type="entry name" value="THIOREDOXIN, MITOCHONDRIAL"/>
    <property type="match status" value="1"/>
</dbReference>
<dbReference type="InterPro" id="IPR036249">
    <property type="entry name" value="Thioredoxin-like_sf"/>
</dbReference>
<protein>
    <recommendedName>
        <fullName evidence="2">Thioredoxin domain-containing protein</fullName>
    </recommendedName>
</protein>
<evidence type="ECO:0000313" key="4">
    <source>
        <dbReference type="Proteomes" id="UP001190700"/>
    </source>
</evidence>
<evidence type="ECO:0000313" key="3">
    <source>
        <dbReference type="EMBL" id="KAK3259789.1"/>
    </source>
</evidence>
<dbReference type="GO" id="GO:0045454">
    <property type="term" value="P:cell redox homeostasis"/>
    <property type="evidence" value="ECO:0007669"/>
    <property type="project" value="TreeGrafter"/>
</dbReference>
<evidence type="ECO:0000256" key="1">
    <source>
        <dbReference type="ARBA" id="ARBA00008987"/>
    </source>
</evidence>
<comment type="similarity">
    <text evidence="1">Belongs to the thioredoxin family.</text>
</comment>
<dbReference type="Pfam" id="PF00085">
    <property type="entry name" value="Thioredoxin"/>
    <property type="match status" value="1"/>
</dbReference>
<dbReference type="AlphaFoldDB" id="A0AAE0KTE8"/>
<dbReference type="PANTHER" id="PTHR43601:SF32">
    <property type="entry name" value="THIOREDOXIN-LIKE 2-2, CHLOROPLASTIC"/>
    <property type="match status" value="1"/>
</dbReference>
<sequence>MSPLLKRNSTRAFVSGRSPACVRSQTLSDISPLGPHCKVDTRKDTNGSLSCPWKPPLPKPQSDWWLGGPENLVEPESEEGIFQLLASAANWGPENERRLVVFEFYAPWCHGCKSQFPKFKQIAEQNPNVLFVKINFDTHHTFCKRMGVSGLPLVMFFSGAAGKVEAFNCNLSKMSLLREKLKKHSAPQCSLGPATLLLAPDSVPEDRPPFADFKKEQLVLVTPKTAHVSLPIRYVSKRRIKIMRL</sequence>
<dbReference type="EMBL" id="LGRX02018457">
    <property type="protein sequence ID" value="KAK3259789.1"/>
    <property type="molecule type" value="Genomic_DNA"/>
</dbReference>